<dbReference type="GO" id="GO:0005739">
    <property type="term" value="C:mitochondrion"/>
    <property type="evidence" value="ECO:0007669"/>
    <property type="project" value="TreeGrafter"/>
</dbReference>
<reference evidence="6 7" key="1">
    <citation type="submission" date="2019-09" db="EMBL/GenBank/DDBJ databases">
        <title>Draft genome of the ectomycorrhizal ascomycete Sphaerosporella brunnea.</title>
        <authorList>
            <consortium name="DOE Joint Genome Institute"/>
            <person name="Benucci G.M."/>
            <person name="Marozzi G."/>
            <person name="Antonielli L."/>
            <person name="Sanchez S."/>
            <person name="Marco P."/>
            <person name="Wang X."/>
            <person name="Falini L.B."/>
            <person name="Barry K."/>
            <person name="Haridas S."/>
            <person name="Lipzen A."/>
            <person name="Labutti K."/>
            <person name="Grigoriev I.V."/>
            <person name="Murat C."/>
            <person name="Martin F."/>
            <person name="Albertini E."/>
            <person name="Donnini D."/>
            <person name="Bonito G."/>
        </authorList>
    </citation>
    <scope>NUCLEOTIDE SEQUENCE [LARGE SCALE GENOMIC DNA]</scope>
    <source>
        <strain evidence="6 7">Sb_GMNB300</strain>
    </source>
</reference>
<dbReference type="Proteomes" id="UP000326924">
    <property type="component" value="Unassembled WGS sequence"/>
</dbReference>
<comment type="similarity">
    <text evidence="1">Belongs to the 5-formyltetrahydrofolate cyclo-ligase family.</text>
</comment>
<evidence type="ECO:0000313" key="6">
    <source>
        <dbReference type="EMBL" id="KAA8901776.1"/>
    </source>
</evidence>
<sequence length="315" mass="35294">MSLNTGSRAVVCQKTQLNKAYTVTRITCWWLVPIQHTLWFFKNNNSPAEEEEEEKSPIRRFLTFRATMPLAEETAPALMTPALSTAKRALRSAIKKSLSKLPAELVQSQSQTCLQTFLSLPEYNAASRLSVFLSMPKKEIDTSGIVEHAFQHGKHVYVPYIHRHSTGHPVSAPTSSVSAPSSLMDMLSLSSLEDYRSLQPDSWGIPTIPKDSASQRADSLKEETGLDLIVMPGVAFDESFKRCGHGKGYYDYYLARYHQSRTDGRMPVLVALALKEQVLEGDQVPTDVSDWFVDIIVTGDGRCLRRSREEQVVLN</sequence>
<dbReference type="InterPro" id="IPR024185">
    <property type="entry name" value="FTHF_cligase-like_sf"/>
</dbReference>
<evidence type="ECO:0000256" key="2">
    <source>
        <dbReference type="ARBA" id="ARBA00022741"/>
    </source>
</evidence>
<dbReference type="SUPFAM" id="SSF100950">
    <property type="entry name" value="NagB/RpiA/CoA transferase-like"/>
    <property type="match status" value="1"/>
</dbReference>
<dbReference type="PANTHER" id="PTHR23407:SF1">
    <property type="entry name" value="5-FORMYLTETRAHYDROFOLATE CYCLO-LIGASE"/>
    <property type="match status" value="1"/>
</dbReference>
<dbReference type="GO" id="GO:0030272">
    <property type="term" value="F:5-formyltetrahydrofolate cyclo-ligase activity"/>
    <property type="evidence" value="ECO:0007669"/>
    <property type="project" value="UniProtKB-EC"/>
</dbReference>
<dbReference type="PANTHER" id="PTHR23407">
    <property type="entry name" value="ATPASE INHIBITOR/5-FORMYLTETRAHYDROFOLATE CYCLO-LIGASE"/>
    <property type="match status" value="1"/>
</dbReference>
<evidence type="ECO:0000313" key="7">
    <source>
        <dbReference type="Proteomes" id="UP000326924"/>
    </source>
</evidence>
<protein>
    <recommendedName>
        <fullName evidence="5">5-formyltetrahydrofolate cyclo-ligase</fullName>
        <ecNumber evidence="5">6.3.3.2</ecNumber>
    </recommendedName>
</protein>
<proteinExistence type="inferred from homology"/>
<dbReference type="InParanoid" id="A0A5J5ET33"/>
<name>A0A5J5ET33_9PEZI</name>
<keyword evidence="6" id="KW-0436">Ligase</keyword>
<dbReference type="EC" id="6.3.3.2" evidence="5"/>
<comment type="catalytic activity">
    <reaction evidence="4">
        <text>(6S)-5-formyl-5,6,7,8-tetrahydrofolate + ATP = (6R)-5,10-methenyltetrahydrofolate + ADP + phosphate</text>
        <dbReference type="Rhea" id="RHEA:10488"/>
        <dbReference type="ChEBI" id="CHEBI:30616"/>
        <dbReference type="ChEBI" id="CHEBI:43474"/>
        <dbReference type="ChEBI" id="CHEBI:57455"/>
        <dbReference type="ChEBI" id="CHEBI:57457"/>
        <dbReference type="ChEBI" id="CHEBI:456216"/>
        <dbReference type="EC" id="6.3.3.2"/>
    </reaction>
</comment>
<dbReference type="Pfam" id="PF01812">
    <property type="entry name" value="5-FTHF_cyc-lig"/>
    <property type="match status" value="1"/>
</dbReference>
<keyword evidence="2" id="KW-0547">Nucleotide-binding</keyword>
<dbReference type="OrthoDB" id="2015992at2759"/>
<dbReference type="EMBL" id="VXIS01000141">
    <property type="protein sequence ID" value="KAA8901776.1"/>
    <property type="molecule type" value="Genomic_DNA"/>
</dbReference>
<dbReference type="Gene3D" id="3.40.50.10420">
    <property type="entry name" value="NagB/RpiA/CoA transferase-like"/>
    <property type="match status" value="1"/>
</dbReference>
<evidence type="ECO:0000256" key="5">
    <source>
        <dbReference type="ARBA" id="ARBA00038966"/>
    </source>
</evidence>
<comment type="caution">
    <text evidence="6">The sequence shown here is derived from an EMBL/GenBank/DDBJ whole genome shotgun (WGS) entry which is preliminary data.</text>
</comment>
<evidence type="ECO:0000256" key="4">
    <source>
        <dbReference type="ARBA" id="ARBA00036539"/>
    </source>
</evidence>
<organism evidence="6 7">
    <name type="scientific">Sphaerosporella brunnea</name>
    <dbReference type="NCBI Taxonomy" id="1250544"/>
    <lineage>
        <taxon>Eukaryota</taxon>
        <taxon>Fungi</taxon>
        <taxon>Dikarya</taxon>
        <taxon>Ascomycota</taxon>
        <taxon>Pezizomycotina</taxon>
        <taxon>Pezizomycetes</taxon>
        <taxon>Pezizales</taxon>
        <taxon>Pyronemataceae</taxon>
        <taxon>Sphaerosporella</taxon>
    </lineage>
</organism>
<dbReference type="FunFam" id="3.40.50.10420:FF:000007">
    <property type="entry name" value="5-formyltetrahydrofolate cyclo-ligase"/>
    <property type="match status" value="1"/>
</dbReference>
<dbReference type="InterPro" id="IPR037171">
    <property type="entry name" value="NagB/RpiA_transferase-like"/>
</dbReference>
<dbReference type="GO" id="GO:0035999">
    <property type="term" value="P:tetrahydrofolate interconversion"/>
    <property type="evidence" value="ECO:0007669"/>
    <property type="project" value="TreeGrafter"/>
</dbReference>
<accession>A0A5J5ET33</accession>
<dbReference type="InterPro" id="IPR002698">
    <property type="entry name" value="FTHF_cligase"/>
</dbReference>
<dbReference type="GO" id="GO:0009396">
    <property type="term" value="P:folic acid-containing compound biosynthetic process"/>
    <property type="evidence" value="ECO:0007669"/>
    <property type="project" value="TreeGrafter"/>
</dbReference>
<dbReference type="AlphaFoldDB" id="A0A5J5ET33"/>
<keyword evidence="7" id="KW-1185">Reference proteome</keyword>
<gene>
    <name evidence="6" type="ORF">FN846DRAFT_956488</name>
</gene>
<dbReference type="FunCoup" id="A0A5J5ET33">
    <property type="interactions" value="211"/>
</dbReference>
<evidence type="ECO:0000256" key="1">
    <source>
        <dbReference type="ARBA" id="ARBA00010638"/>
    </source>
</evidence>
<evidence type="ECO:0000256" key="3">
    <source>
        <dbReference type="ARBA" id="ARBA00022840"/>
    </source>
</evidence>
<dbReference type="GO" id="GO:0005524">
    <property type="term" value="F:ATP binding"/>
    <property type="evidence" value="ECO:0007669"/>
    <property type="project" value="UniProtKB-KW"/>
</dbReference>
<keyword evidence="3" id="KW-0067">ATP-binding</keyword>